<keyword evidence="4" id="KW-0812">Transmembrane</keyword>
<evidence type="ECO:0000313" key="5">
    <source>
        <dbReference type="EMBL" id="CAF1239685.1"/>
    </source>
</evidence>
<evidence type="ECO:0000313" key="7">
    <source>
        <dbReference type="Proteomes" id="UP000663854"/>
    </source>
</evidence>
<gene>
    <name evidence="6" type="ORF">JXQ802_LOCUS41651</name>
    <name evidence="5" type="ORF">PYM288_LOCUS26810</name>
</gene>
<dbReference type="InterPro" id="IPR013519">
    <property type="entry name" value="Int_alpha_beta-p"/>
</dbReference>
<keyword evidence="4" id="KW-1133">Transmembrane helix</keyword>
<keyword evidence="8" id="KW-1185">Reference proteome</keyword>
<dbReference type="EMBL" id="CAJNOH010001661">
    <property type="protein sequence ID" value="CAF1239685.1"/>
    <property type="molecule type" value="Genomic_DNA"/>
</dbReference>
<dbReference type="Gene3D" id="2.130.10.130">
    <property type="entry name" value="Integrin alpha, N-terminal"/>
    <property type="match status" value="5"/>
</dbReference>
<evidence type="ECO:0000256" key="2">
    <source>
        <dbReference type="ARBA" id="ARBA00022737"/>
    </source>
</evidence>
<protein>
    <submittedName>
        <fullName evidence="5">Uncharacterized protein</fullName>
    </submittedName>
</protein>
<dbReference type="SMART" id="SM00191">
    <property type="entry name" value="Int_alpha"/>
    <property type="match status" value="6"/>
</dbReference>
<proteinExistence type="predicted"/>
<dbReference type="PANTHER" id="PTHR46580:SF4">
    <property type="entry name" value="ATP_GTP-BINDING PROTEIN"/>
    <property type="match status" value="1"/>
</dbReference>
<dbReference type="Proteomes" id="UP000663854">
    <property type="component" value="Unassembled WGS sequence"/>
</dbReference>
<keyword evidence="1" id="KW-0732">Signal</keyword>
<dbReference type="PANTHER" id="PTHR46580">
    <property type="entry name" value="SENSOR KINASE-RELATED"/>
    <property type="match status" value="1"/>
</dbReference>
<feature type="transmembrane region" description="Helical" evidence="4">
    <location>
        <begin position="26"/>
        <end position="47"/>
    </location>
</feature>
<evidence type="ECO:0000256" key="4">
    <source>
        <dbReference type="SAM" id="Phobius"/>
    </source>
</evidence>
<dbReference type="Pfam" id="PF13517">
    <property type="entry name" value="FG-GAP_3"/>
    <property type="match status" value="12"/>
</dbReference>
<dbReference type="Gene3D" id="2.30.30.100">
    <property type="match status" value="7"/>
</dbReference>
<sequence>MSTHHNPNETIPTPLEESCCSINRPFIAVVTFAIFTIIAMTIGILVVCLTQSKETNTVCKLTFKSTVKYPIGYDSFPLHAAVGDFNKDNHQDLVVAYFGTDSIGIFFGYGNRTFRNQTIYSTGLQSFPCWVAVNDFNNDTLLDIAVANQRTNSIGIFLSSGNGNFSNQITFSLGSSRPFSFAVEDFNNDHQLDIAVSSLSTSNIVILFGLNNGIFHIGSIIDMGYDSMPYSLAVADFNNDNHIDIAVVNYGISTLTILLGNGFGIFINHKYSTGSGSNPCSLVVGDFNNDNILDIAVANNGTRNIGVFLGYGNGTFRKIITYPTGSVSSPQFIVTSDFDNDTNLDLAIANTDYANIRLLVGDGNGSFIAAEMYETGPSSTPKSLVIGDFDNDNRSDIAIVNAITNNILILSSFIVHLDAYRLTYSTGAYSTPDSIAIGDFNHDNQLDIVIANINSSSIGVFLGLGNGSFENQTIYFIKHNARPKSVTVADFNNDDNLDIVVGVFDINAIYIYLGYGNGAFEYTNIYQVEGSYPFSIAVGDFNKDNNTDIVTAIYGTNNAGIFLGHGNGSFTIIKTYAPDSDIYSNSVGVGDFNNDGFLDFAVAHFQRATISIHLGYGNGSFHISQIISTDVSYPLSITIGDLNNDTQLDLIYADPYTSGIGILFGYENGTFGSIKKYSTGAGSFPYSVGLAYLNNDTFLDIVVVNQWYFSISIILGYGNETFGVRNMFSTGVNSFPSSIAFGDFNHDNQLDIVVTNTVTNDFHVFILYYSANFTNQIVLLTGSRPHPHSIAINDFNNNNQTDIAVANAGTNNVQIFLDYEKGNFMKNFTYPTGFNSRPQYVTTADINKDNQLDIVVANYWMNNINVFLGFGDGTFDKPTVHSTGSGSLPCSIAIGDFRKDNWMDVVVVNSNQSNIGVFLGFDYPTFTNYDIRFKTHLVLPFCIIAADFNNDNQMDIIVSNSGTDSIDVLLGHGDGTFIHNISYSTGPTPKAIAFGDFNNDKLLDIAVANSGNSSISIFLGYGDGAFAKQMLFSSGSSSPNYIAVGDFNQDGSLDIVVANEGNDYIRLFIGYGNGSFVEKISYWTSTNSSAMWIAVNDFNNDHILDLAVTIQERDEIEIFLGYGNGLFRNKTTYSTGLNSKPYSIAVEDLNNDDTIDIVVSNQDSRNVIIYFGYGNGTFSPQKPIPISPESLLTMIAIADLNNDKILDIVVADVANGYGNISVLYGYGSGQFATLKTYSTGAYTYPSSFVISDFNNDSRIDLAVLNPTTATIIIMLRDKSTPFATQTHFSTGNNSVPTSVAVGDFNNDHQLDIAVANAGTNNIGIFIGHGDGTFDKQRTYSTGDFSFPNSIAVNDFNNDHQSDIVIANLNSSNIGIFFGYGNGSFSIMINYSTGIGSSPSSIAVADLNKDNRLDLVVVDIGTNKMLVFYGLDNGIFGDPEPYSISYDSRPLSVSIQDFDNDGRLDIAVACFSTDYIEIFLQTC</sequence>
<evidence type="ECO:0000256" key="1">
    <source>
        <dbReference type="ARBA" id="ARBA00022729"/>
    </source>
</evidence>
<organism evidence="5 7">
    <name type="scientific">Rotaria sordida</name>
    <dbReference type="NCBI Taxonomy" id="392033"/>
    <lineage>
        <taxon>Eukaryota</taxon>
        <taxon>Metazoa</taxon>
        <taxon>Spiralia</taxon>
        <taxon>Gnathifera</taxon>
        <taxon>Rotifera</taxon>
        <taxon>Eurotatoria</taxon>
        <taxon>Bdelloidea</taxon>
        <taxon>Philodinida</taxon>
        <taxon>Philodinidae</taxon>
        <taxon>Rotaria</taxon>
    </lineage>
</organism>
<dbReference type="Proteomes" id="UP000663870">
    <property type="component" value="Unassembled WGS sequence"/>
</dbReference>
<evidence type="ECO:0000313" key="6">
    <source>
        <dbReference type="EMBL" id="CAF1522095.1"/>
    </source>
</evidence>
<evidence type="ECO:0000256" key="3">
    <source>
        <dbReference type="ARBA" id="ARBA00023180"/>
    </source>
</evidence>
<name>A0A814Z8Y6_9BILA</name>
<accession>A0A814Z8Y6</accession>
<keyword evidence="2" id="KW-0677">Repeat</keyword>
<evidence type="ECO:0000313" key="8">
    <source>
        <dbReference type="Proteomes" id="UP000663870"/>
    </source>
</evidence>
<keyword evidence="3" id="KW-0325">Glycoprotein</keyword>
<dbReference type="InterPro" id="IPR028994">
    <property type="entry name" value="Integrin_alpha_N"/>
</dbReference>
<comment type="caution">
    <text evidence="5">The sequence shown here is derived from an EMBL/GenBank/DDBJ whole genome shotgun (WGS) entry which is preliminary data.</text>
</comment>
<reference evidence="5" key="1">
    <citation type="submission" date="2021-02" db="EMBL/GenBank/DDBJ databases">
        <authorList>
            <person name="Nowell W R."/>
        </authorList>
    </citation>
    <scope>NUCLEOTIDE SEQUENCE</scope>
</reference>
<dbReference type="InterPro" id="IPR013517">
    <property type="entry name" value="FG-GAP"/>
</dbReference>
<dbReference type="SUPFAM" id="SSF69318">
    <property type="entry name" value="Integrin alpha N-terminal domain"/>
    <property type="match status" value="4"/>
</dbReference>
<dbReference type="EMBL" id="CAJNOL010002682">
    <property type="protein sequence ID" value="CAF1522095.1"/>
    <property type="molecule type" value="Genomic_DNA"/>
</dbReference>
<keyword evidence="4" id="KW-0472">Membrane</keyword>